<dbReference type="eggNOG" id="ENOG502RYRD">
    <property type="taxonomic scope" value="Eukaryota"/>
</dbReference>
<dbReference type="Pfam" id="PF13091">
    <property type="entry name" value="PLDc_2"/>
    <property type="match status" value="2"/>
</dbReference>
<dbReference type="GO" id="GO:0005739">
    <property type="term" value="C:mitochondrion"/>
    <property type="evidence" value="ECO:0007669"/>
    <property type="project" value="TreeGrafter"/>
</dbReference>
<reference evidence="5 6" key="1">
    <citation type="journal article" date="2010" name="Cell">
        <title>The genome of Naegleria gruberi illuminates early eukaryotic versatility.</title>
        <authorList>
            <person name="Fritz-Laylin L.K."/>
            <person name="Prochnik S.E."/>
            <person name="Ginger M.L."/>
            <person name="Dacks J.B."/>
            <person name="Carpenter M.L."/>
            <person name="Field M.C."/>
            <person name="Kuo A."/>
            <person name="Paredez A."/>
            <person name="Chapman J."/>
            <person name="Pham J."/>
            <person name="Shu S."/>
            <person name="Neupane R."/>
            <person name="Cipriano M."/>
            <person name="Mancuso J."/>
            <person name="Tu H."/>
            <person name="Salamov A."/>
            <person name="Lindquist E."/>
            <person name="Shapiro H."/>
            <person name="Lucas S."/>
            <person name="Grigoriev I.V."/>
            <person name="Cande W.Z."/>
            <person name="Fulton C."/>
            <person name="Rokhsar D.S."/>
            <person name="Dawson S.C."/>
        </authorList>
    </citation>
    <scope>NUCLEOTIDE SEQUENCE [LARGE SCALE GENOMIC DNA]</scope>
    <source>
        <strain evidence="5 6">NEG-M</strain>
    </source>
</reference>
<dbReference type="PANTHER" id="PTHR43856:SF2">
    <property type="entry name" value="PHOSPHOLIPASE D"/>
    <property type="match status" value="1"/>
</dbReference>
<dbReference type="VEuPathDB" id="AmoebaDB:NAEGRDRAFT_58813"/>
<evidence type="ECO:0000259" key="4">
    <source>
        <dbReference type="PROSITE" id="PS50035"/>
    </source>
</evidence>
<dbReference type="SUPFAM" id="SSF56024">
    <property type="entry name" value="Phospholipase D/nuclease"/>
    <property type="match status" value="2"/>
</dbReference>
<evidence type="ECO:0000313" key="5">
    <source>
        <dbReference type="EMBL" id="EFC41378.1"/>
    </source>
</evidence>
<dbReference type="InterPro" id="IPR025202">
    <property type="entry name" value="PLD-like_dom"/>
</dbReference>
<name>D2VP64_NAEGR</name>
<dbReference type="InterPro" id="IPR051406">
    <property type="entry name" value="PLD_domain"/>
</dbReference>
<evidence type="ECO:0000313" key="6">
    <source>
        <dbReference type="Proteomes" id="UP000006671"/>
    </source>
</evidence>
<feature type="domain" description="PLD phosphodiesterase" evidence="4">
    <location>
        <begin position="159"/>
        <end position="186"/>
    </location>
</feature>
<evidence type="ECO:0000256" key="3">
    <source>
        <dbReference type="SAM" id="SignalP"/>
    </source>
</evidence>
<dbReference type="Proteomes" id="UP000006671">
    <property type="component" value="Unassembled WGS sequence"/>
</dbReference>
<sequence>MKAISKISLATLLCAIILFTTTQLVLADLQNTTYNSPFLPLNIPRANIGLTPLFSPDHSTKEETELVMSAKKTIDIAIPGFDSWSGCTYPKDGCMGCSATDLLNNEKFPIFQVLINQIVQHGVKVRLLTNKYDDKMCSGKMDLLTYLKIAGADVRYYTTTTFLHAKYITIDGCKSAISSINFSQTSFRRNREAGILVNECNNAAGVVKFSQGVFEYDFFHGVPLDVDYSQYSKSDIHMIQTSTATVTIPENMHFANCDASSGDIQEFNDNYNISISASPDYAYGFLMSALNQVKKSLKISIYEISHPDLCDYVIQLGNKGINLKIFASHYVFAKSEALEAYQCYRKLVDNNINVVLSAKQCLEFSHEKYWVIDDNILMMSTGNWRGSDYPNPPYVFPPKKGNSSTWRNVNRDFTLRIDGQTAILKKFLAVLDNDYQQGYPYSPSTSTSPIKQSINIRNY</sequence>
<dbReference type="GO" id="GO:0016891">
    <property type="term" value="F:RNA endonuclease activity producing 5'-phosphomonoesters, hydrolytic mechanism"/>
    <property type="evidence" value="ECO:0007669"/>
    <property type="project" value="TreeGrafter"/>
</dbReference>
<dbReference type="PROSITE" id="PS50035">
    <property type="entry name" value="PLD"/>
    <property type="match status" value="2"/>
</dbReference>
<dbReference type="InParanoid" id="D2VP64"/>
<organism evidence="6">
    <name type="scientific">Naegleria gruberi</name>
    <name type="common">Amoeba</name>
    <dbReference type="NCBI Taxonomy" id="5762"/>
    <lineage>
        <taxon>Eukaryota</taxon>
        <taxon>Discoba</taxon>
        <taxon>Heterolobosea</taxon>
        <taxon>Tetramitia</taxon>
        <taxon>Eutetramitia</taxon>
        <taxon>Vahlkampfiidae</taxon>
        <taxon>Naegleria</taxon>
    </lineage>
</organism>
<feature type="signal peptide" evidence="3">
    <location>
        <begin position="1"/>
        <end position="27"/>
    </location>
</feature>
<gene>
    <name evidence="5" type="ORF">NAEGRDRAFT_58813</name>
</gene>
<proteinExistence type="inferred from homology"/>
<protein>
    <recommendedName>
        <fullName evidence="2">Mitochondrial cardiolipin hydrolase</fullName>
    </recommendedName>
</protein>
<dbReference type="PANTHER" id="PTHR43856">
    <property type="entry name" value="CARDIOLIPIN HYDROLASE"/>
    <property type="match status" value="1"/>
</dbReference>
<comment type="similarity">
    <text evidence="1">Belongs to the phospholipase D family. MitoPLD/Zucchini subfamily.</text>
</comment>
<keyword evidence="3" id="KW-0732">Signal</keyword>
<feature type="domain" description="PLD phosphodiesterase" evidence="4">
    <location>
        <begin position="366"/>
        <end position="388"/>
    </location>
</feature>
<keyword evidence="6" id="KW-1185">Reference proteome</keyword>
<dbReference type="EMBL" id="GG738886">
    <property type="protein sequence ID" value="EFC41378.1"/>
    <property type="molecule type" value="Genomic_DNA"/>
</dbReference>
<dbReference type="Gene3D" id="3.30.870.10">
    <property type="entry name" value="Endonuclease Chain A"/>
    <property type="match status" value="2"/>
</dbReference>
<dbReference type="OrthoDB" id="5205528at2759"/>
<evidence type="ECO:0000256" key="1">
    <source>
        <dbReference type="ARBA" id="ARBA00038012"/>
    </source>
</evidence>
<dbReference type="RefSeq" id="XP_002674122.1">
    <property type="nucleotide sequence ID" value="XM_002674076.1"/>
</dbReference>
<evidence type="ECO:0000256" key="2">
    <source>
        <dbReference type="ARBA" id="ARBA00040549"/>
    </source>
</evidence>
<dbReference type="AlphaFoldDB" id="D2VP64"/>
<accession>D2VP64</accession>
<dbReference type="OMA" id="MYTYSHQ"/>
<dbReference type="KEGG" id="ngr:NAEGRDRAFT_58813"/>
<feature type="chain" id="PRO_5003038620" description="Mitochondrial cardiolipin hydrolase" evidence="3">
    <location>
        <begin position="28"/>
        <end position="459"/>
    </location>
</feature>
<dbReference type="InterPro" id="IPR001736">
    <property type="entry name" value="PLipase_D/transphosphatidylase"/>
</dbReference>
<dbReference type="CDD" id="cd00138">
    <property type="entry name" value="PLDc_SF"/>
    <property type="match status" value="1"/>
</dbReference>
<dbReference type="GeneID" id="8850669"/>